<keyword evidence="2" id="KW-1185">Reference proteome</keyword>
<evidence type="ECO:0000313" key="1">
    <source>
        <dbReference type="EMBL" id="KAL2891313.1"/>
    </source>
</evidence>
<gene>
    <name evidence="1" type="ORF">HOO65_010671</name>
</gene>
<dbReference type="RefSeq" id="XP_070862493.1">
    <property type="nucleotide sequence ID" value="XM_071006215.1"/>
</dbReference>
<evidence type="ECO:0000313" key="2">
    <source>
        <dbReference type="Proteomes" id="UP001610728"/>
    </source>
</evidence>
<dbReference type="GeneID" id="98114917"/>
<name>A0ABR4MSR7_9PEZI</name>
<organism evidence="1 2">
    <name type="scientific">Ceratocystis lukuohia</name>
    <dbReference type="NCBI Taxonomy" id="2019550"/>
    <lineage>
        <taxon>Eukaryota</taxon>
        <taxon>Fungi</taxon>
        <taxon>Dikarya</taxon>
        <taxon>Ascomycota</taxon>
        <taxon>Pezizomycotina</taxon>
        <taxon>Sordariomycetes</taxon>
        <taxon>Hypocreomycetidae</taxon>
        <taxon>Microascales</taxon>
        <taxon>Ceratocystidaceae</taxon>
        <taxon>Ceratocystis</taxon>
    </lineage>
</organism>
<dbReference type="EMBL" id="JABSNW010000001">
    <property type="protein sequence ID" value="KAL2891313.1"/>
    <property type="molecule type" value="Genomic_DNA"/>
</dbReference>
<proteinExistence type="predicted"/>
<comment type="caution">
    <text evidence="1">The sequence shown here is derived from an EMBL/GenBank/DDBJ whole genome shotgun (WGS) entry which is preliminary data.</text>
</comment>
<sequence>MAATAALVPGYGWETPLARWDSNLLPYPPAPPSFTRPLACDVALVTAKVADSAHTSADTALLQTRLQAIAQCWAQRRLVLSLPSPPHDHHPGFVPHTRPPNPGLMMPLACRKLSFQSKTFERQAQEWKHFPK</sequence>
<reference evidence="1 2" key="1">
    <citation type="submission" date="2020-05" db="EMBL/GenBank/DDBJ databases">
        <title>Ceratocystis lukuohia genome.</title>
        <authorList>
            <person name="Harrington T.C."/>
            <person name="Kim K."/>
            <person name="Mayers C.G."/>
        </authorList>
    </citation>
    <scope>NUCLEOTIDE SEQUENCE [LARGE SCALE GENOMIC DNA]</scope>
    <source>
        <strain evidence="1 2">C4212</strain>
    </source>
</reference>
<protein>
    <submittedName>
        <fullName evidence="1">Uncharacterized protein</fullName>
    </submittedName>
</protein>
<dbReference type="Proteomes" id="UP001610728">
    <property type="component" value="Unassembled WGS sequence"/>
</dbReference>
<accession>A0ABR4MSR7</accession>